<dbReference type="AlphaFoldDB" id="A0A2X3HAW8"/>
<dbReference type="Pfam" id="PF21948">
    <property type="entry name" value="LplA-B_cat"/>
    <property type="match status" value="1"/>
</dbReference>
<dbReference type="GO" id="GO:0017118">
    <property type="term" value="F:lipoyltransferase activity"/>
    <property type="evidence" value="ECO:0007669"/>
    <property type="project" value="TreeGrafter"/>
</dbReference>
<protein>
    <submittedName>
        <fullName evidence="3">Lipoate-protein ligase LplJ</fullName>
        <ecNumber evidence="3">6.3.1.20</ecNumber>
    </submittedName>
</protein>
<dbReference type="GO" id="GO:0016979">
    <property type="term" value="F:lipoate-protein ligase activity"/>
    <property type="evidence" value="ECO:0007669"/>
    <property type="project" value="UniProtKB-EC"/>
</dbReference>
<dbReference type="Proteomes" id="UP000250257">
    <property type="component" value="Unassembled WGS sequence"/>
</dbReference>
<evidence type="ECO:0000313" key="3">
    <source>
        <dbReference type="EMBL" id="SQC69893.1"/>
    </source>
</evidence>
<dbReference type="SUPFAM" id="SSF55681">
    <property type="entry name" value="Class II aaRS and biotin synthetases"/>
    <property type="match status" value="1"/>
</dbReference>
<dbReference type="Gene3D" id="3.30.930.10">
    <property type="entry name" value="Bira Bifunctional Protein, Domain 2"/>
    <property type="match status" value="1"/>
</dbReference>
<dbReference type="PANTHER" id="PTHR12561">
    <property type="entry name" value="LIPOATE-PROTEIN LIGASE"/>
    <property type="match status" value="1"/>
</dbReference>
<accession>A0A2X3HAW8</accession>
<dbReference type="GO" id="GO:0009249">
    <property type="term" value="P:protein lipoylation"/>
    <property type="evidence" value="ECO:0007669"/>
    <property type="project" value="InterPro"/>
</dbReference>
<evidence type="ECO:0000256" key="1">
    <source>
        <dbReference type="ARBA" id="ARBA00005085"/>
    </source>
</evidence>
<dbReference type="PANTHER" id="PTHR12561:SF3">
    <property type="entry name" value="LIPOYLTRANSFERASE 1, MITOCHONDRIAL"/>
    <property type="match status" value="1"/>
</dbReference>
<comment type="pathway">
    <text evidence="1">Protein modification; protein lipoylation via exogenous pathway; protein N(6)-(lipoyl)lysine from lipoate: step 2/2.</text>
</comment>
<dbReference type="GO" id="GO:0005737">
    <property type="term" value="C:cytoplasm"/>
    <property type="evidence" value="ECO:0007669"/>
    <property type="project" value="TreeGrafter"/>
</dbReference>
<organism evidence="3 4">
    <name type="scientific">Listeria fleischmannii subsp. fleischmannii</name>
    <dbReference type="NCBI Taxonomy" id="1671902"/>
    <lineage>
        <taxon>Bacteria</taxon>
        <taxon>Bacillati</taxon>
        <taxon>Bacillota</taxon>
        <taxon>Bacilli</taxon>
        <taxon>Bacillales</taxon>
        <taxon>Listeriaceae</taxon>
        <taxon>Listeria</taxon>
    </lineage>
</organism>
<dbReference type="PROSITE" id="PS51733">
    <property type="entry name" value="BPL_LPL_CATALYTIC"/>
    <property type="match status" value="1"/>
</dbReference>
<evidence type="ECO:0000259" key="2">
    <source>
        <dbReference type="PROSITE" id="PS51733"/>
    </source>
</evidence>
<dbReference type="InterPro" id="IPR004562">
    <property type="entry name" value="LipoylTrfase_LipoateP_Ligase"/>
</dbReference>
<dbReference type="EC" id="6.3.1.20" evidence="3"/>
<sequence length="72" mass="8136">MNPSVIVGKNQNMYEEINHSYIEQNQVDVLRRLSGGGAVYNDLGNISFSIITKDDGNSFQNFENSRCQSLKH</sequence>
<keyword evidence="3" id="KW-0436">Ligase</keyword>
<feature type="domain" description="BPL/LPL catalytic" evidence="2">
    <location>
        <begin position="1"/>
        <end position="72"/>
    </location>
</feature>
<evidence type="ECO:0000313" key="4">
    <source>
        <dbReference type="Proteomes" id="UP000250257"/>
    </source>
</evidence>
<proteinExistence type="predicted"/>
<name>A0A2X3HAW8_9LIST</name>
<reference evidence="3 4" key="1">
    <citation type="submission" date="2018-06" db="EMBL/GenBank/DDBJ databases">
        <authorList>
            <consortium name="Pathogen Informatics"/>
            <person name="Doyle S."/>
        </authorList>
    </citation>
    <scope>NUCLEOTIDE SEQUENCE [LARGE SCALE GENOMIC DNA]</scope>
    <source>
        <strain evidence="3 4">NCTC13940</strain>
    </source>
</reference>
<gene>
    <name evidence="3" type="primary">lplJ_1</name>
    <name evidence="3" type="ORF">NCTC13940_01760</name>
</gene>
<dbReference type="UniPathway" id="UPA00537">
    <property type="reaction ID" value="UER00595"/>
</dbReference>
<dbReference type="InterPro" id="IPR004143">
    <property type="entry name" value="BPL_LPL_catalytic"/>
</dbReference>
<dbReference type="InterPro" id="IPR045864">
    <property type="entry name" value="aa-tRNA-synth_II/BPL/LPL"/>
</dbReference>
<dbReference type="EMBL" id="UAWT01000020">
    <property type="protein sequence ID" value="SQC69893.1"/>
    <property type="molecule type" value="Genomic_DNA"/>
</dbReference>